<dbReference type="GO" id="GO:0003676">
    <property type="term" value="F:nucleic acid binding"/>
    <property type="evidence" value="ECO:0007669"/>
    <property type="project" value="InterPro"/>
</dbReference>
<dbReference type="CDD" id="cd00085">
    <property type="entry name" value="HNHc"/>
    <property type="match status" value="1"/>
</dbReference>
<reference evidence="2" key="2">
    <citation type="submission" date="2021-09" db="EMBL/GenBank/DDBJ databases">
        <authorList>
            <person name="Gilroy R."/>
        </authorList>
    </citation>
    <scope>NUCLEOTIDE SEQUENCE</scope>
    <source>
        <strain evidence="2">ChiBcolR7-4860</strain>
    </source>
</reference>
<dbReference type="SUPFAM" id="SSF52540">
    <property type="entry name" value="P-loop containing nucleoside triphosphate hydrolases"/>
    <property type="match status" value="1"/>
</dbReference>
<evidence type="ECO:0000313" key="3">
    <source>
        <dbReference type="Proteomes" id="UP000786560"/>
    </source>
</evidence>
<dbReference type="Gene3D" id="1.10.30.50">
    <property type="match status" value="1"/>
</dbReference>
<keyword evidence="2" id="KW-0378">Hydrolase</keyword>
<evidence type="ECO:0000313" key="2">
    <source>
        <dbReference type="EMBL" id="HJG41842.1"/>
    </source>
</evidence>
<dbReference type="Gene3D" id="3.40.50.300">
    <property type="entry name" value="P-loop containing nucleotide triphosphate hydrolases"/>
    <property type="match status" value="1"/>
</dbReference>
<reference evidence="2" key="1">
    <citation type="journal article" date="2021" name="PeerJ">
        <title>Extensive microbial diversity within the chicken gut microbiome revealed by metagenomics and culture.</title>
        <authorList>
            <person name="Gilroy R."/>
            <person name="Ravi A."/>
            <person name="Getino M."/>
            <person name="Pursley I."/>
            <person name="Horton D.L."/>
            <person name="Alikhan N.F."/>
            <person name="Baker D."/>
            <person name="Gharbi K."/>
            <person name="Hall N."/>
            <person name="Watson M."/>
            <person name="Adriaenssens E.M."/>
            <person name="Foster-Nyarko E."/>
            <person name="Jarju S."/>
            <person name="Secka A."/>
            <person name="Antonio M."/>
            <person name="Oren A."/>
            <person name="Chaudhuri R.R."/>
            <person name="La Ragione R."/>
            <person name="Hildebrand F."/>
            <person name="Pallen M.J."/>
        </authorList>
    </citation>
    <scope>NUCLEOTIDE SEQUENCE</scope>
    <source>
        <strain evidence="2">ChiBcolR7-4860</strain>
    </source>
</reference>
<name>A0A921IX57_9BIFI</name>
<dbReference type="Pfam" id="PF01844">
    <property type="entry name" value="HNH"/>
    <property type="match status" value="1"/>
</dbReference>
<protein>
    <submittedName>
        <fullName evidence="2">HNH endonuclease</fullName>
    </submittedName>
</protein>
<organism evidence="2 3">
    <name type="scientific">Bifidobacterium pullorum subsp. gallinarum</name>
    <dbReference type="NCBI Taxonomy" id="78344"/>
    <lineage>
        <taxon>Bacteria</taxon>
        <taxon>Bacillati</taxon>
        <taxon>Actinomycetota</taxon>
        <taxon>Actinomycetes</taxon>
        <taxon>Bifidobacteriales</taxon>
        <taxon>Bifidobacteriaceae</taxon>
        <taxon>Bifidobacterium</taxon>
    </lineage>
</organism>
<dbReference type="Proteomes" id="UP000786560">
    <property type="component" value="Unassembled WGS sequence"/>
</dbReference>
<dbReference type="RefSeq" id="WP_278711308.1">
    <property type="nucleotide sequence ID" value="NZ_DYUX01000021.1"/>
</dbReference>
<keyword evidence="2" id="KW-0540">Nuclease</keyword>
<dbReference type="AlphaFoldDB" id="A0A921IX57"/>
<dbReference type="InterPro" id="IPR002711">
    <property type="entry name" value="HNH"/>
</dbReference>
<dbReference type="GO" id="GO:0004519">
    <property type="term" value="F:endonuclease activity"/>
    <property type="evidence" value="ECO:0007669"/>
    <property type="project" value="UniProtKB-KW"/>
</dbReference>
<dbReference type="InterPro" id="IPR027417">
    <property type="entry name" value="P-loop_NTPase"/>
</dbReference>
<feature type="domain" description="HNH nuclease" evidence="1">
    <location>
        <begin position="22"/>
        <end position="71"/>
    </location>
</feature>
<dbReference type="EMBL" id="DYUX01000021">
    <property type="protein sequence ID" value="HJG41842.1"/>
    <property type="molecule type" value="Genomic_DNA"/>
</dbReference>
<sequence length="249" mass="27805">MAEREQGAEVKRHGVKPELKAQVWTVFGRACWLRMPGCTGWADTVDHVIPVNIGGRNTLANLRPACGSCNRKRWDRVISGYGAVVRMVIGPPAGGKTTYVVEHRMPGDVVVDFDQLARCLCPGVESSHDFDRYVNMVARGAWQGAYRAAARLGDPVGVWCVKTDWLNHRGVDILDEWLALNYEVVVCDPGLEACMYRLEAQHRSEAAKRKAREWYRLGFSAAKVEARRAARRNGRPAVVEGTDVGRVRF</sequence>
<comment type="caution">
    <text evidence="2">The sequence shown here is derived from an EMBL/GenBank/DDBJ whole genome shotgun (WGS) entry which is preliminary data.</text>
</comment>
<evidence type="ECO:0000259" key="1">
    <source>
        <dbReference type="SMART" id="SM00507"/>
    </source>
</evidence>
<dbReference type="InterPro" id="IPR003615">
    <property type="entry name" value="HNH_nuc"/>
</dbReference>
<accession>A0A921IX57</accession>
<gene>
    <name evidence="2" type="ORF">K8U73_05595</name>
</gene>
<dbReference type="SMART" id="SM00507">
    <property type="entry name" value="HNHc"/>
    <property type="match status" value="1"/>
</dbReference>
<dbReference type="GO" id="GO:0008270">
    <property type="term" value="F:zinc ion binding"/>
    <property type="evidence" value="ECO:0007669"/>
    <property type="project" value="InterPro"/>
</dbReference>
<keyword evidence="2" id="KW-0255">Endonuclease</keyword>
<proteinExistence type="predicted"/>